<name>A0A0A9GZR0_ARUDO</name>
<evidence type="ECO:0000313" key="1">
    <source>
        <dbReference type="EMBL" id="JAE29029.1"/>
    </source>
</evidence>
<dbReference type="AlphaFoldDB" id="A0A0A9GZR0"/>
<proteinExistence type="predicted"/>
<sequence>MRAEMRSLGALISRNLHPCSLVSHTGVHVAPWTLARGLLQYSDRFIFLISGSTCRFLTRNNKMGAVSPAYPLDFPAGFCRPR</sequence>
<reference evidence="1" key="2">
    <citation type="journal article" date="2015" name="Data Brief">
        <title>Shoot transcriptome of the giant reed, Arundo donax.</title>
        <authorList>
            <person name="Barrero R.A."/>
            <person name="Guerrero F.D."/>
            <person name="Moolhuijzen P."/>
            <person name="Goolsby J.A."/>
            <person name="Tidwell J."/>
            <person name="Bellgard S.E."/>
            <person name="Bellgard M.I."/>
        </authorList>
    </citation>
    <scope>NUCLEOTIDE SEQUENCE</scope>
    <source>
        <tissue evidence="1">Shoot tissue taken approximately 20 cm above the soil surface</tissue>
    </source>
</reference>
<reference evidence="1" key="1">
    <citation type="submission" date="2014-09" db="EMBL/GenBank/DDBJ databases">
        <authorList>
            <person name="Magalhaes I.L.F."/>
            <person name="Oliveira U."/>
            <person name="Santos F.R."/>
            <person name="Vidigal T.H.D.A."/>
            <person name="Brescovit A.D."/>
            <person name="Santos A.J."/>
        </authorList>
    </citation>
    <scope>NUCLEOTIDE SEQUENCE</scope>
    <source>
        <tissue evidence="1">Shoot tissue taken approximately 20 cm above the soil surface</tissue>
    </source>
</reference>
<accession>A0A0A9GZR0</accession>
<organism evidence="1">
    <name type="scientific">Arundo donax</name>
    <name type="common">Giant reed</name>
    <name type="synonym">Donax arundinaceus</name>
    <dbReference type="NCBI Taxonomy" id="35708"/>
    <lineage>
        <taxon>Eukaryota</taxon>
        <taxon>Viridiplantae</taxon>
        <taxon>Streptophyta</taxon>
        <taxon>Embryophyta</taxon>
        <taxon>Tracheophyta</taxon>
        <taxon>Spermatophyta</taxon>
        <taxon>Magnoliopsida</taxon>
        <taxon>Liliopsida</taxon>
        <taxon>Poales</taxon>
        <taxon>Poaceae</taxon>
        <taxon>PACMAD clade</taxon>
        <taxon>Arundinoideae</taxon>
        <taxon>Arundineae</taxon>
        <taxon>Arundo</taxon>
    </lineage>
</organism>
<protein>
    <submittedName>
        <fullName evidence="1">Uncharacterized protein</fullName>
    </submittedName>
</protein>
<dbReference type="EMBL" id="GBRH01168867">
    <property type="protein sequence ID" value="JAE29029.1"/>
    <property type="molecule type" value="Transcribed_RNA"/>
</dbReference>